<reference evidence="1 2" key="1">
    <citation type="submission" date="2018-12" db="EMBL/GenBank/DDBJ databases">
        <title>Flammeovirga pectinis sp. nov., isolated from the gut of the Korean scallop, Patinopecten yessoensis.</title>
        <authorList>
            <person name="Bae J.-W."/>
            <person name="Jeong Y.-S."/>
            <person name="Kang W."/>
        </authorList>
    </citation>
    <scope>NUCLEOTIDE SEQUENCE [LARGE SCALE GENOMIC DNA]</scope>
    <source>
        <strain evidence="1 2">L12M1</strain>
    </source>
</reference>
<gene>
    <name evidence="1" type="ORF">EI427_24155</name>
</gene>
<proteinExistence type="predicted"/>
<organism evidence="1 2">
    <name type="scientific">Flammeovirga pectinis</name>
    <dbReference type="NCBI Taxonomy" id="2494373"/>
    <lineage>
        <taxon>Bacteria</taxon>
        <taxon>Pseudomonadati</taxon>
        <taxon>Bacteroidota</taxon>
        <taxon>Cytophagia</taxon>
        <taxon>Cytophagales</taxon>
        <taxon>Flammeovirgaceae</taxon>
        <taxon>Flammeovirga</taxon>
    </lineage>
</organism>
<dbReference type="Proteomes" id="UP000267268">
    <property type="component" value="Chromosome 2"/>
</dbReference>
<sequence>MNGKIKLILDKIAEQGKATFSVEFLMSDFVDKGEQEDTQSIEMDMRKWLIQSQQIFGFKYETDLYNKEYTFTKA</sequence>
<accession>A0A3S9PB88</accession>
<keyword evidence="2" id="KW-1185">Reference proteome</keyword>
<protein>
    <submittedName>
        <fullName evidence="1">Uncharacterized protein</fullName>
    </submittedName>
</protein>
<evidence type="ECO:0000313" key="2">
    <source>
        <dbReference type="Proteomes" id="UP000267268"/>
    </source>
</evidence>
<dbReference type="OrthoDB" id="9847336at2"/>
<dbReference type="RefSeq" id="WP_126619907.1">
    <property type="nucleotide sequence ID" value="NZ_CP034563.1"/>
</dbReference>
<dbReference type="AlphaFoldDB" id="A0A3S9PB88"/>
<name>A0A3S9PB88_9BACT</name>
<evidence type="ECO:0000313" key="1">
    <source>
        <dbReference type="EMBL" id="AZQ65312.1"/>
    </source>
</evidence>
<dbReference type="EMBL" id="CP034563">
    <property type="protein sequence ID" value="AZQ65312.1"/>
    <property type="molecule type" value="Genomic_DNA"/>
</dbReference>
<dbReference type="KEGG" id="fll:EI427_24155"/>